<dbReference type="GO" id="GO:0006189">
    <property type="term" value="P:'de novo' IMP biosynthetic process"/>
    <property type="evidence" value="ECO:0007669"/>
    <property type="project" value="UniProtKB-UniRule"/>
</dbReference>
<evidence type="ECO:0000256" key="6">
    <source>
        <dbReference type="HAMAP-Rule" id="MF_01930"/>
    </source>
</evidence>
<reference evidence="8 9" key="1">
    <citation type="submission" date="2019-03" db="EMBL/GenBank/DDBJ databases">
        <title>Draft Genome Sequence of Massilia arenosa sp. nov., a Novel Massilia Species Isolated from a Sandy-loam Maize Soil.</title>
        <authorList>
            <person name="Raths R."/>
            <person name="Peta V."/>
            <person name="Bucking H."/>
        </authorList>
    </citation>
    <scope>NUCLEOTIDE SEQUENCE [LARGE SCALE GENOMIC DNA]</scope>
    <source>
        <strain evidence="8 9">MC02</strain>
    </source>
</reference>
<dbReference type="HAMAP" id="MF_01930">
    <property type="entry name" value="PurN"/>
    <property type="match status" value="1"/>
</dbReference>
<dbReference type="OrthoDB" id="9806170at2"/>
<evidence type="ECO:0000256" key="5">
    <source>
        <dbReference type="ARBA" id="ARBA00047664"/>
    </source>
</evidence>
<keyword evidence="3 6" id="KW-0658">Purine biosynthesis</keyword>
<comment type="catalytic activity">
    <reaction evidence="5 6">
        <text>N(1)-(5-phospho-beta-D-ribosyl)glycinamide + (6R)-10-formyltetrahydrofolate = N(2)-formyl-N(1)-(5-phospho-beta-D-ribosyl)glycinamide + (6S)-5,6,7,8-tetrahydrofolate + H(+)</text>
        <dbReference type="Rhea" id="RHEA:15053"/>
        <dbReference type="ChEBI" id="CHEBI:15378"/>
        <dbReference type="ChEBI" id="CHEBI:57453"/>
        <dbReference type="ChEBI" id="CHEBI:143788"/>
        <dbReference type="ChEBI" id="CHEBI:147286"/>
        <dbReference type="ChEBI" id="CHEBI:195366"/>
        <dbReference type="EC" id="2.1.2.2"/>
    </reaction>
</comment>
<dbReference type="GO" id="GO:0005829">
    <property type="term" value="C:cytosol"/>
    <property type="evidence" value="ECO:0007669"/>
    <property type="project" value="TreeGrafter"/>
</dbReference>
<dbReference type="FunFam" id="3.40.50.170:FF:000007">
    <property type="entry name" value="Phosphoribosylglycinamide formyltransferase"/>
    <property type="match status" value="1"/>
</dbReference>
<dbReference type="EMBL" id="SPVF01000246">
    <property type="protein sequence ID" value="TFW13813.1"/>
    <property type="molecule type" value="Genomic_DNA"/>
</dbReference>
<feature type="active site" description="Proton donor" evidence="6">
    <location>
        <position position="109"/>
    </location>
</feature>
<feature type="binding site" evidence="6">
    <location>
        <position position="65"/>
    </location>
    <ligand>
        <name>(6R)-10-formyltetrahydrofolate</name>
        <dbReference type="ChEBI" id="CHEBI:195366"/>
    </ligand>
</feature>
<evidence type="ECO:0000256" key="1">
    <source>
        <dbReference type="ARBA" id="ARBA00005054"/>
    </source>
</evidence>
<dbReference type="Gene3D" id="3.40.50.170">
    <property type="entry name" value="Formyl transferase, N-terminal domain"/>
    <property type="match status" value="1"/>
</dbReference>
<proteinExistence type="inferred from homology"/>
<organism evidence="8 9">
    <name type="scientific">Zemynaea arenosa</name>
    <dbReference type="NCBI Taxonomy" id="2561931"/>
    <lineage>
        <taxon>Bacteria</taxon>
        <taxon>Pseudomonadati</taxon>
        <taxon>Pseudomonadota</taxon>
        <taxon>Betaproteobacteria</taxon>
        <taxon>Burkholderiales</taxon>
        <taxon>Oxalobacteraceae</taxon>
        <taxon>Telluria group</taxon>
        <taxon>Zemynaea</taxon>
    </lineage>
</organism>
<evidence type="ECO:0000259" key="7">
    <source>
        <dbReference type="Pfam" id="PF00551"/>
    </source>
</evidence>
<comment type="similarity">
    <text evidence="4 6">Belongs to the GART family.</text>
</comment>
<comment type="caution">
    <text evidence="8">The sequence shown here is derived from an EMBL/GenBank/DDBJ whole genome shotgun (WGS) entry which is preliminary data.</text>
</comment>
<sequence length="201" mass="21546">MKNIVVLISGRGSNMEAIVRAAAAEQWPARIAAVIANKADAKGLEFAAAHGIPTAVVANKEYPTREAFDAALMEVIDGYQPDLVVLAGFMRILTPGFVDHYAGRLLNIHPSLLPKFPGLHTHEQALAAGEAEHGATVHFVTAQLDHGPVLGQVAVPVLPGDDADTLAARVLQEEHKLYPRAVRQFIEGRVSIEDGIVRLTD</sequence>
<dbReference type="AlphaFoldDB" id="A0A4Y9RY58"/>
<dbReference type="PANTHER" id="PTHR43369:SF2">
    <property type="entry name" value="PHOSPHORIBOSYLGLYCINAMIDE FORMYLTRANSFERASE"/>
    <property type="match status" value="1"/>
</dbReference>
<dbReference type="NCBIfam" id="TIGR00639">
    <property type="entry name" value="PurN"/>
    <property type="match status" value="1"/>
</dbReference>
<dbReference type="GO" id="GO:0004644">
    <property type="term" value="F:phosphoribosylglycinamide formyltransferase activity"/>
    <property type="evidence" value="ECO:0007669"/>
    <property type="project" value="UniProtKB-UniRule"/>
</dbReference>
<accession>A0A4Y9RY58</accession>
<feature type="domain" description="Formyl transferase N-terminal" evidence="7">
    <location>
        <begin position="2"/>
        <end position="182"/>
    </location>
</feature>
<evidence type="ECO:0000313" key="8">
    <source>
        <dbReference type="EMBL" id="TFW13813.1"/>
    </source>
</evidence>
<dbReference type="Pfam" id="PF00551">
    <property type="entry name" value="Formyl_trans_N"/>
    <property type="match status" value="1"/>
</dbReference>
<evidence type="ECO:0000256" key="4">
    <source>
        <dbReference type="ARBA" id="ARBA00038440"/>
    </source>
</evidence>
<keyword evidence="2 6" id="KW-0808">Transferase</keyword>
<feature type="binding site" evidence="6">
    <location>
        <begin position="12"/>
        <end position="14"/>
    </location>
    <ligand>
        <name>N(1)-(5-phospho-beta-D-ribosyl)glycinamide</name>
        <dbReference type="ChEBI" id="CHEBI:143788"/>
    </ligand>
</feature>
<dbReference type="PANTHER" id="PTHR43369">
    <property type="entry name" value="PHOSPHORIBOSYLGLYCINAMIDE FORMYLTRANSFERASE"/>
    <property type="match status" value="1"/>
</dbReference>
<evidence type="ECO:0000256" key="3">
    <source>
        <dbReference type="ARBA" id="ARBA00022755"/>
    </source>
</evidence>
<comment type="pathway">
    <text evidence="1 6">Purine metabolism; IMP biosynthesis via de novo pathway; N(2)-formyl-N(1)-(5-phospho-D-ribosyl)glycinamide from N(1)-(5-phospho-D-ribosyl)glycinamide (10-formyl THF route): step 1/1.</text>
</comment>
<dbReference type="CDD" id="cd08645">
    <property type="entry name" value="FMT_core_GART"/>
    <property type="match status" value="1"/>
</dbReference>
<dbReference type="Proteomes" id="UP000298438">
    <property type="component" value="Unassembled WGS sequence"/>
</dbReference>
<feature type="site" description="Raises pKa of active site His" evidence="6">
    <location>
        <position position="145"/>
    </location>
</feature>
<gene>
    <name evidence="6" type="primary">purN</name>
    <name evidence="8" type="ORF">E4L96_19120</name>
</gene>
<name>A0A4Y9RY58_9BURK</name>
<dbReference type="InterPro" id="IPR004607">
    <property type="entry name" value="GART"/>
</dbReference>
<dbReference type="InterPro" id="IPR036477">
    <property type="entry name" value="Formyl_transf_N_sf"/>
</dbReference>
<dbReference type="PROSITE" id="PS00373">
    <property type="entry name" value="GART"/>
    <property type="match status" value="1"/>
</dbReference>
<dbReference type="RefSeq" id="WP_135208809.1">
    <property type="nucleotide sequence ID" value="NZ_SPVF01000246.1"/>
</dbReference>
<protein>
    <recommendedName>
        <fullName evidence="6">Phosphoribosylglycinamide formyltransferase</fullName>
        <ecNumber evidence="6">2.1.2.2</ecNumber>
    </recommendedName>
    <alternativeName>
        <fullName evidence="6">5'-phosphoribosylglycinamide transformylase</fullName>
    </alternativeName>
    <alternativeName>
        <fullName evidence="6">GAR transformylase</fullName>
        <shortName evidence="6">GART</shortName>
    </alternativeName>
</protein>
<evidence type="ECO:0000313" key="9">
    <source>
        <dbReference type="Proteomes" id="UP000298438"/>
    </source>
</evidence>
<feature type="binding site" evidence="6">
    <location>
        <begin position="90"/>
        <end position="93"/>
    </location>
    <ligand>
        <name>(6R)-10-formyltetrahydrofolate</name>
        <dbReference type="ChEBI" id="CHEBI:195366"/>
    </ligand>
</feature>
<dbReference type="EC" id="2.1.2.2" evidence="6"/>
<dbReference type="UniPathway" id="UPA00074">
    <property type="reaction ID" value="UER00126"/>
</dbReference>
<comment type="function">
    <text evidence="6">Catalyzes the transfer of a formyl group from 10-formyltetrahydrofolate to 5-phospho-ribosyl-glycinamide (GAR), producing 5-phospho-ribosyl-N-formylglycinamide (FGAR) and tetrahydrofolate.</text>
</comment>
<feature type="binding site" evidence="6">
    <location>
        <position position="107"/>
    </location>
    <ligand>
        <name>(6R)-10-formyltetrahydrofolate</name>
        <dbReference type="ChEBI" id="CHEBI:195366"/>
    </ligand>
</feature>
<dbReference type="SUPFAM" id="SSF53328">
    <property type="entry name" value="Formyltransferase"/>
    <property type="match status" value="1"/>
</dbReference>
<dbReference type="InterPro" id="IPR002376">
    <property type="entry name" value="Formyl_transf_N"/>
</dbReference>
<keyword evidence="9" id="KW-1185">Reference proteome</keyword>
<dbReference type="InterPro" id="IPR001555">
    <property type="entry name" value="GART_AS"/>
</dbReference>
<evidence type="ECO:0000256" key="2">
    <source>
        <dbReference type="ARBA" id="ARBA00022679"/>
    </source>
</evidence>